<keyword evidence="5" id="KW-1185">Reference proteome</keyword>
<dbReference type="PANTHER" id="PTHR13774:SF17">
    <property type="entry name" value="PHENAZINE BIOSYNTHESIS-LIKE DOMAIN-CONTAINING PROTEIN"/>
    <property type="match status" value="1"/>
</dbReference>
<sequence>MKLDFYQVDAFTERVFEGNPAAVVVLEAWPEDDLLQAIAMENNLSETAFFAPEGDDFRLRWFTPRAEVDLCGHATLATAHVLYEHLDHAGEGVRFLTRSGALSVRREASGYRMDFPAAASALVAVPGDLIDGLGGRKPAAVLAGPDHLAVFEREADVAELRPDFAALARIDGRGVIATAPGENCDFVSRCFFPRLGVPEDPVTGSAHCQMAPYWAERTGRTSLSARQLSARGGRVDCRVRGDRVELLGQAVTCLVGAFHL</sequence>
<evidence type="ECO:0000256" key="3">
    <source>
        <dbReference type="PIRSR" id="PIRSR016184-1"/>
    </source>
</evidence>
<reference evidence="4 5" key="1">
    <citation type="submission" date="2020-02" db="EMBL/GenBank/DDBJ databases">
        <authorList>
            <person name="Zhang X.-Y."/>
        </authorList>
    </citation>
    <scope>NUCLEOTIDE SEQUENCE [LARGE SCALE GENOMIC DNA]</scope>
    <source>
        <strain evidence="4 5">C33</strain>
    </source>
</reference>
<gene>
    <name evidence="4" type="ORF">G3I74_10590</name>
</gene>
<dbReference type="SUPFAM" id="SSF54506">
    <property type="entry name" value="Diaminopimelate epimerase-like"/>
    <property type="match status" value="1"/>
</dbReference>
<comment type="caution">
    <text evidence="4">The sequence shown here is derived from an EMBL/GenBank/DDBJ whole genome shotgun (WGS) entry which is preliminary data.</text>
</comment>
<keyword evidence="2" id="KW-0413">Isomerase</keyword>
<evidence type="ECO:0000256" key="2">
    <source>
        <dbReference type="ARBA" id="ARBA00023235"/>
    </source>
</evidence>
<organism evidence="4 5">
    <name type="scientific">Wenzhouxiangella limi</name>
    <dbReference type="NCBI Taxonomy" id="2707351"/>
    <lineage>
        <taxon>Bacteria</taxon>
        <taxon>Pseudomonadati</taxon>
        <taxon>Pseudomonadota</taxon>
        <taxon>Gammaproteobacteria</taxon>
        <taxon>Chromatiales</taxon>
        <taxon>Wenzhouxiangellaceae</taxon>
        <taxon>Wenzhouxiangella</taxon>
    </lineage>
</organism>
<dbReference type="Gene3D" id="3.10.310.10">
    <property type="entry name" value="Diaminopimelate Epimerase, Chain A, domain 1"/>
    <property type="match status" value="2"/>
</dbReference>
<dbReference type="NCBIfam" id="TIGR00654">
    <property type="entry name" value="PhzF_family"/>
    <property type="match status" value="1"/>
</dbReference>
<dbReference type="EMBL" id="JAAGSC010000041">
    <property type="protein sequence ID" value="NDY96179.1"/>
    <property type="molecule type" value="Genomic_DNA"/>
</dbReference>
<feature type="active site" evidence="3">
    <location>
        <position position="46"/>
    </location>
</feature>
<accession>A0A845VG39</accession>
<dbReference type="RefSeq" id="WP_164211549.1">
    <property type="nucleotide sequence ID" value="NZ_JAAGSC010000041.1"/>
</dbReference>
<evidence type="ECO:0000313" key="4">
    <source>
        <dbReference type="EMBL" id="NDY96179.1"/>
    </source>
</evidence>
<dbReference type="GO" id="GO:0005737">
    <property type="term" value="C:cytoplasm"/>
    <property type="evidence" value="ECO:0007669"/>
    <property type="project" value="TreeGrafter"/>
</dbReference>
<dbReference type="Pfam" id="PF02567">
    <property type="entry name" value="PhzC-PhzF"/>
    <property type="match status" value="1"/>
</dbReference>
<protein>
    <submittedName>
        <fullName evidence="4">PhzF family phenazine biosynthesis protein</fullName>
    </submittedName>
</protein>
<evidence type="ECO:0000256" key="1">
    <source>
        <dbReference type="ARBA" id="ARBA00008270"/>
    </source>
</evidence>
<evidence type="ECO:0000313" key="5">
    <source>
        <dbReference type="Proteomes" id="UP000484885"/>
    </source>
</evidence>
<dbReference type="PIRSF" id="PIRSF016184">
    <property type="entry name" value="PhzC_PhzF"/>
    <property type="match status" value="1"/>
</dbReference>
<dbReference type="Proteomes" id="UP000484885">
    <property type="component" value="Unassembled WGS sequence"/>
</dbReference>
<comment type="similarity">
    <text evidence="1">Belongs to the PhzF family.</text>
</comment>
<name>A0A845VG39_9GAMM</name>
<dbReference type="GO" id="GO:0016853">
    <property type="term" value="F:isomerase activity"/>
    <property type="evidence" value="ECO:0007669"/>
    <property type="project" value="UniProtKB-KW"/>
</dbReference>
<dbReference type="AlphaFoldDB" id="A0A845VG39"/>
<proteinExistence type="inferred from homology"/>
<dbReference type="InterPro" id="IPR003719">
    <property type="entry name" value="Phenazine_PhzF-like"/>
</dbReference>
<dbReference type="PANTHER" id="PTHR13774">
    <property type="entry name" value="PHENAZINE BIOSYNTHESIS PROTEIN"/>
    <property type="match status" value="1"/>
</dbReference>